<name>A0ABQ9K8F9_9CUCU</name>
<protein>
    <submittedName>
        <fullName evidence="1">Uncharacterized protein</fullName>
    </submittedName>
</protein>
<reference evidence="1" key="1">
    <citation type="journal article" date="2023" name="Insect Mol. Biol.">
        <title>Genome sequencing provides insights into the evolution of gene families encoding plant cell wall-degrading enzymes in longhorned beetles.</title>
        <authorList>
            <person name="Shin N.R."/>
            <person name="Okamura Y."/>
            <person name="Kirsch R."/>
            <person name="Pauchet Y."/>
        </authorList>
    </citation>
    <scope>NUCLEOTIDE SEQUENCE</scope>
    <source>
        <strain evidence="1">MMC_N1</strain>
    </source>
</reference>
<proteinExistence type="predicted"/>
<sequence>MLAEKLGRIFYAETSAPRTFVRKIPHWRVPTAAKTGTRFVHFASNSPNLPVRVSAITSILNTVNEKVLNSYHIDADGVMTKRRKRHSQHFTGEINDPDFVL</sequence>
<dbReference type="EMBL" id="JAPWTJ010000007">
    <property type="protein sequence ID" value="KAJ8985820.1"/>
    <property type="molecule type" value="Genomic_DNA"/>
</dbReference>
<organism evidence="1 2">
    <name type="scientific">Molorchus minor</name>
    <dbReference type="NCBI Taxonomy" id="1323400"/>
    <lineage>
        <taxon>Eukaryota</taxon>
        <taxon>Metazoa</taxon>
        <taxon>Ecdysozoa</taxon>
        <taxon>Arthropoda</taxon>
        <taxon>Hexapoda</taxon>
        <taxon>Insecta</taxon>
        <taxon>Pterygota</taxon>
        <taxon>Neoptera</taxon>
        <taxon>Endopterygota</taxon>
        <taxon>Coleoptera</taxon>
        <taxon>Polyphaga</taxon>
        <taxon>Cucujiformia</taxon>
        <taxon>Chrysomeloidea</taxon>
        <taxon>Cerambycidae</taxon>
        <taxon>Lamiinae</taxon>
        <taxon>Monochamini</taxon>
        <taxon>Molorchus</taxon>
    </lineage>
</organism>
<accession>A0ABQ9K8F9</accession>
<evidence type="ECO:0000313" key="1">
    <source>
        <dbReference type="EMBL" id="KAJ8985820.1"/>
    </source>
</evidence>
<gene>
    <name evidence="1" type="ORF">NQ317_012060</name>
</gene>
<evidence type="ECO:0000313" key="2">
    <source>
        <dbReference type="Proteomes" id="UP001162164"/>
    </source>
</evidence>
<dbReference type="Proteomes" id="UP001162164">
    <property type="component" value="Unassembled WGS sequence"/>
</dbReference>
<comment type="caution">
    <text evidence="1">The sequence shown here is derived from an EMBL/GenBank/DDBJ whole genome shotgun (WGS) entry which is preliminary data.</text>
</comment>
<keyword evidence="2" id="KW-1185">Reference proteome</keyword>